<dbReference type="RefSeq" id="WP_171182439.1">
    <property type="nucleotide sequence ID" value="NZ_WTPX01000001.1"/>
</dbReference>
<dbReference type="NCBIfam" id="TIGR01451">
    <property type="entry name" value="B_ant_repeat"/>
    <property type="match status" value="1"/>
</dbReference>
<feature type="compositionally biased region" description="Acidic residues" evidence="1">
    <location>
        <begin position="45"/>
        <end position="62"/>
    </location>
</feature>
<protein>
    <recommendedName>
        <fullName evidence="2">DUF11 domain-containing protein</fullName>
    </recommendedName>
</protein>
<name>A0ABX1V8Q9_9PLAN</name>
<dbReference type="Gene3D" id="2.60.40.10">
    <property type="entry name" value="Immunoglobulins"/>
    <property type="match status" value="2"/>
</dbReference>
<feature type="domain" description="DUF11" evidence="2">
    <location>
        <begin position="319"/>
        <end position="401"/>
    </location>
</feature>
<feature type="region of interest" description="Disordered" evidence="1">
    <location>
        <begin position="39"/>
        <end position="161"/>
    </location>
</feature>
<dbReference type="Proteomes" id="UP000609651">
    <property type="component" value="Unassembled WGS sequence"/>
</dbReference>
<dbReference type="PANTHER" id="PTHR34819">
    <property type="entry name" value="LARGE CYSTEINE-RICH PERIPLASMIC PROTEIN OMCB"/>
    <property type="match status" value="1"/>
</dbReference>
<proteinExistence type="predicted"/>
<comment type="caution">
    <text evidence="3">The sequence shown here is derived from an EMBL/GenBank/DDBJ whole genome shotgun (WGS) entry which is preliminary data.</text>
</comment>
<sequence>MGAAILKAGGMATALLGGAFALLQANDAVEGSLAAAAVAQAAPDGADDFGEDFGENPGDVDLDTGWFDDAPATEPTAVEPSDDASWPEETPAFEAGAAFDEAPVRDATTEPRRIEPTPEWPAEEPAVSPGVEVDFDSWTDPPTAAPVRPAPAERESVSDDFDDPDFGESGAGMPMNPRTPVPAQPVPAQLEFDDRRPADAAVQLSVVKNAPAEAKPGESFVYTITVTNDGRTPAKSVSVEEPVPAGVTLEGTDPRADLDGRTLRWALGDLQPGGTREFSIKVVPDAAGTVGSVTVVRCDLSAAARTAVLAPRLTLSAAPNGSVRAGRPFDLNLTVTNAGTANAPDAAVRTLLPAGVTHASGEQDLVYDLGALRAGETRDVSLTVVAKAAGPVQFSCEVTAAGAAPAASTANVEVGRRQLTLTRSGPRTRFLGRTGTFENVVTNASNAAAPPARVVEAVPLGMTFASATNGGTFDPSSRQVSWEVPALDPGRSATLGVELKAEEAGQWESVVALQSDGRTEAELIAATQVRGYTAVAPRIGGLNGPLAVGERVAVLVTLQNTGTETTSALFADVHLPPSMRALMCASEDFEAVEIDDGVRLNPKRQVAPGETVTAEVLVEGAAAGGGAIELSVSADHLPEPAKRSEPVRVYADAE</sequence>
<feature type="domain" description="DUF11" evidence="2">
    <location>
        <begin position="204"/>
        <end position="289"/>
    </location>
</feature>
<feature type="compositionally biased region" description="Basic and acidic residues" evidence="1">
    <location>
        <begin position="636"/>
        <end position="646"/>
    </location>
</feature>
<organism evidence="3 4">
    <name type="scientific">Alienimonas chondri</name>
    <dbReference type="NCBI Taxonomy" id="2681879"/>
    <lineage>
        <taxon>Bacteria</taxon>
        <taxon>Pseudomonadati</taxon>
        <taxon>Planctomycetota</taxon>
        <taxon>Planctomycetia</taxon>
        <taxon>Planctomycetales</taxon>
        <taxon>Planctomycetaceae</taxon>
        <taxon>Alienimonas</taxon>
    </lineage>
</organism>
<dbReference type="InterPro" id="IPR013783">
    <property type="entry name" value="Ig-like_fold"/>
</dbReference>
<feature type="region of interest" description="Disordered" evidence="1">
    <location>
        <begin position="633"/>
        <end position="654"/>
    </location>
</feature>
<dbReference type="PANTHER" id="PTHR34819:SF5">
    <property type="entry name" value="CONSERVED REPEAT DOMAIN PROTEIN"/>
    <property type="match status" value="1"/>
</dbReference>
<reference evidence="3 4" key="1">
    <citation type="journal article" date="2020" name="Syst. Appl. Microbiol.">
        <title>Alienimonas chondri sp. nov., a novel planctomycete isolated from the biofilm of the red alga Chondrus crispus.</title>
        <authorList>
            <person name="Vitorino I."/>
            <person name="Albuquerque L."/>
            <person name="Wiegand S."/>
            <person name="Kallscheuer N."/>
            <person name="da Costa M.S."/>
            <person name="Lobo-da-Cunha A."/>
            <person name="Jogler C."/>
            <person name="Lage O.M."/>
        </authorList>
    </citation>
    <scope>NUCLEOTIDE SEQUENCE [LARGE SCALE GENOMIC DNA]</scope>
    <source>
        <strain evidence="3 4">LzC2</strain>
    </source>
</reference>
<dbReference type="Pfam" id="PF01345">
    <property type="entry name" value="DUF11"/>
    <property type="match status" value="3"/>
</dbReference>
<feature type="compositionally biased region" description="Basic and acidic residues" evidence="1">
    <location>
        <begin position="102"/>
        <end position="116"/>
    </location>
</feature>
<evidence type="ECO:0000259" key="2">
    <source>
        <dbReference type="Pfam" id="PF01345"/>
    </source>
</evidence>
<feature type="domain" description="DUF11" evidence="2">
    <location>
        <begin position="429"/>
        <end position="516"/>
    </location>
</feature>
<dbReference type="EMBL" id="WTPX01000001">
    <property type="protein sequence ID" value="NNJ23960.1"/>
    <property type="molecule type" value="Genomic_DNA"/>
</dbReference>
<dbReference type="InterPro" id="IPR051172">
    <property type="entry name" value="Chlamydia_OmcB"/>
</dbReference>
<gene>
    <name evidence="3" type="ORF">LzC2_00070</name>
</gene>
<evidence type="ECO:0000313" key="3">
    <source>
        <dbReference type="EMBL" id="NNJ23960.1"/>
    </source>
</evidence>
<dbReference type="InterPro" id="IPR047589">
    <property type="entry name" value="DUF11_rpt"/>
</dbReference>
<keyword evidence="4" id="KW-1185">Reference proteome</keyword>
<evidence type="ECO:0000313" key="4">
    <source>
        <dbReference type="Proteomes" id="UP000609651"/>
    </source>
</evidence>
<accession>A0ABX1V8Q9</accession>
<dbReference type="InterPro" id="IPR001434">
    <property type="entry name" value="OmcB-like_DUF11"/>
</dbReference>
<evidence type="ECO:0000256" key="1">
    <source>
        <dbReference type="SAM" id="MobiDB-lite"/>
    </source>
</evidence>